<dbReference type="GeneID" id="9616340"/>
<dbReference type="InterPro" id="IPR009880">
    <property type="entry name" value="Glyoxal_oxidase_N"/>
</dbReference>
<dbReference type="Proteomes" id="UP000001058">
    <property type="component" value="Unassembled WGS sequence"/>
</dbReference>
<dbReference type="EMBL" id="GL378358">
    <property type="protein sequence ID" value="EFJ45325.1"/>
    <property type="molecule type" value="Genomic_DNA"/>
</dbReference>
<dbReference type="InterPro" id="IPR037293">
    <property type="entry name" value="Gal_Oxidase_central_sf"/>
</dbReference>
<evidence type="ECO:0000259" key="2">
    <source>
        <dbReference type="Pfam" id="PF07250"/>
    </source>
</evidence>
<dbReference type="InterPro" id="IPR014756">
    <property type="entry name" value="Ig_E-set"/>
</dbReference>
<dbReference type="SUPFAM" id="SSF50965">
    <property type="entry name" value="Galactose oxidase, central domain"/>
    <property type="match status" value="1"/>
</dbReference>
<dbReference type="AlphaFoldDB" id="D8U4S4"/>
<dbReference type="CDD" id="cd02851">
    <property type="entry name" value="E_set_GO_C"/>
    <property type="match status" value="1"/>
</dbReference>
<dbReference type="RefSeq" id="XP_002953701.1">
    <property type="nucleotide sequence ID" value="XM_002953655.1"/>
</dbReference>
<dbReference type="Pfam" id="PF07250">
    <property type="entry name" value="Glyoxal_oxid_N"/>
    <property type="match status" value="1"/>
</dbReference>
<dbReference type="InterPro" id="IPR013783">
    <property type="entry name" value="Ig-like_fold"/>
</dbReference>
<dbReference type="SUPFAM" id="SSF81296">
    <property type="entry name" value="E set domains"/>
    <property type="match status" value="1"/>
</dbReference>
<feature type="domain" description="Glyoxal oxidase N-terminal" evidence="2">
    <location>
        <begin position="294"/>
        <end position="562"/>
    </location>
</feature>
<proteinExistence type="predicted"/>
<feature type="domain" description="Galactose oxidase-like Early set" evidence="3">
    <location>
        <begin position="603"/>
        <end position="702"/>
    </location>
</feature>
<evidence type="ECO:0000313" key="5">
    <source>
        <dbReference type="Proteomes" id="UP000001058"/>
    </source>
</evidence>
<dbReference type="Gene3D" id="2.60.40.10">
    <property type="entry name" value="Immunoglobulins"/>
    <property type="match status" value="1"/>
</dbReference>
<dbReference type="OrthoDB" id="2019572at2759"/>
<dbReference type="KEGG" id="vcn:VOLCADRAFT_94429"/>
<sequence length="707" mass="77438">MQIVAILTGRVYVPRRSTLGTHWSGAHCNHHTHWAQSLGRRLLGVGGRCWPIQCPRSEIDMLQSRSKRQCRRMSSGRHHLAPVTRVSSTQQPRALSLLLVATLFFAGPSTATLPDVSFSSSFGNDAARDEHEIIKYKIMDVELDSGPELNAFDNYNLVSGTPRLQGGSRRLHHASVAARQQQQQQQPAAVFEMGSFDAPLISIALTHVPTAGTRSRKYFAYWRADTSNQTQAATFDLNTRKRCSVASVKRRTYHRKMGASTCTGTRLTVHLTLPHIEYPQLYNEGMEQFSRVGSLSFQRWYPTPCMVSGNKVLVVGGTARGDKGPPIPVAELWDPRQPSETTVSVPLPPAFKKAAGNNWYPFIALLPRGEVLWWGDRGGSITNKDWQEIHILPDLPESFPYRTMYWYTSSIVLNAMKPDSQSGEYNDFSMTIFGGALGGAKPETPASPASARLDMYYCGNKICDKGWVIENMAGQRRVMPTTTVLPNGKVLIHGGGQAGTAGWRKKGRYQGTLPAYQDLVYDPDAPEGSRYKLSTTVGIIHMYHASSCLDLSGKVMSAGCDTCGMTGADAGNLPSSVSRSPHGDLDYRISFAVPAEIAPPVERPVIRTAPKVILLGRVFTVGYKYGGPITGATLAAPCANTHSINMNQRVVFLNVIEDDGTTVALRAPPLSQPSAAHAGYYQLFLLGANTATGRTYSEGVWIYLADE</sequence>
<accession>D8U4S4</accession>
<dbReference type="Pfam" id="PF09118">
    <property type="entry name" value="GO-like_E_set"/>
    <property type="match status" value="1"/>
</dbReference>
<reference evidence="4 5" key="1">
    <citation type="journal article" date="2010" name="Science">
        <title>Genomic analysis of organismal complexity in the multicellular green alga Volvox carteri.</title>
        <authorList>
            <person name="Prochnik S.E."/>
            <person name="Umen J."/>
            <person name="Nedelcu A.M."/>
            <person name="Hallmann A."/>
            <person name="Miller S.M."/>
            <person name="Nishii I."/>
            <person name="Ferris P."/>
            <person name="Kuo A."/>
            <person name="Mitros T."/>
            <person name="Fritz-Laylin L.K."/>
            <person name="Hellsten U."/>
            <person name="Chapman J."/>
            <person name="Simakov O."/>
            <person name="Rensing S.A."/>
            <person name="Terry A."/>
            <person name="Pangilinan J."/>
            <person name="Kapitonov V."/>
            <person name="Jurka J."/>
            <person name="Salamov A."/>
            <person name="Shapiro H."/>
            <person name="Schmutz J."/>
            <person name="Grimwood J."/>
            <person name="Lindquist E."/>
            <person name="Lucas S."/>
            <person name="Grigoriev I.V."/>
            <person name="Schmitt R."/>
            <person name="Kirk D."/>
            <person name="Rokhsar D.S."/>
        </authorList>
    </citation>
    <scope>NUCLEOTIDE SEQUENCE [LARGE SCALE GENOMIC DNA]</scope>
    <source>
        <strain evidence="5">f. Nagariensis / Eve</strain>
    </source>
</reference>
<dbReference type="InterPro" id="IPR015202">
    <property type="entry name" value="GO-like_E_set"/>
</dbReference>
<organism evidence="5">
    <name type="scientific">Volvox carteri f. nagariensis</name>
    <dbReference type="NCBI Taxonomy" id="3068"/>
    <lineage>
        <taxon>Eukaryota</taxon>
        <taxon>Viridiplantae</taxon>
        <taxon>Chlorophyta</taxon>
        <taxon>core chlorophytes</taxon>
        <taxon>Chlorophyceae</taxon>
        <taxon>CS clade</taxon>
        <taxon>Chlamydomonadales</taxon>
        <taxon>Volvocaceae</taxon>
        <taxon>Volvox</taxon>
    </lineage>
</organism>
<dbReference type="STRING" id="3068.D8U4S4"/>
<dbReference type="InterPro" id="IPR011043">
    <property type="entry name" value="Gal_Oxase/kelch_b-propeller"/>
</dbReference>
<keyword evidence="1" id="KW-0732">Signal</keyword>
<name>D8U4S4_VOLCA</name>
<gene>
    <name evidence="4" type="ORF">VOLCADRAFT_94429</name>
</gene>
<keyword evidence="5" id="KW-1185">Reference proteome</keyword>
<evidence type="ECO:0000313" key="4">
    <source>
        <dbReference type="EMBL" id="EFJ45325.1"/>
    </source>
</evidence>
<dbReference type="InParanoid" id="D8U4S4"/>
<evidence type="ECO:0000259" key="3">
    <source>
        <dbReference type="Pfam" id="PF09118"/>
    </source>
</evidence>
<evidence type="ECO:0000256" key="1">
    <source>
        <dbReference type="ARBA" id="ARBA00022729"/>
    </source>
</evidence>
<dbReference type="Gene3D" id="2.130.10.80">
    <property type="entry name" value="Galactose oxidase/kelch, beta-propeller"/>
    <property type="match status" value="1"/>
</dbReference>
<protein>
    <submittedName>
        <fullName evidence="4">Uncharacterized protein</fullName>
    </submittedName>
</protein>
<dbReference type="PANTHER" id="PTHR32208:SF21">
    <property type="entry name" value="LOW QUALITY PROTEIN: ALDEHYDE OXIDASE GLOX-LIKE"/>
    <property type="match status" value="1"/>
</dbReference>
<dbReference type="PANTHER" id="PTHR32208">
    <property type="entry name" value="SECRETED PROTEIN-RELATED"/>
    <property type="match status" value="1"/>
</dbReference>